<protein>
    <submittedName>
        <fullName evidence="1">Uncharacterized protein</fullName>
    </submittedName>
</protein>
<evidence type="ECO:0000313" key="1">
    <source>
        <dbReference type="EMBL" id="AKH47538.1"/>
    </source>
</evidence>
<reference evidence="1" key="2">
    <citation type="submission" date="2015-03" db="EMBL/GenBank/DDBJ databases">
        <authorList>
            <person name="Chow C.-E.T."/>
            <person name="Winget D.M."/>
            <person name="White R.A.III."/>
            <person name="Hallam S.J."/>
            <person name="Suttle C.A."/>
        </authorList>
    </citation>
    <scope>NUCLEOTIDE SEQUENCE</scope>
    <source>
        <strain evidence="1">H4084948</strain>
    </source>
</reference>
<sequence length="68" mass="7446">MKWLNNITSKGGTIEKVTNLAGKAIVDKDKRNEFLFNISLIIAQSQVAKYVRAVLAVLTSVSCLFFAG</sequence>
<accession>A0A0F7L7J5</accession>
<reference evidence="1" key="1">
    <citation type="journal article" date="2015" name="Front. Microbiol.">
        <title>Combining genomic sequencing methods to explore viral diversity and reveal potential virus-host interactions.</title>
        <authorList>
            <person name="Chow C.E."/>
            <person name="Winget D.M."/>
            <person name="White R.A.III."/>
            <person name="Hallam S.J."/>
            <person name="Suttle C.A."/>
        </authorList>
    </citation>
    <scope>NUCLEOTIDE SEQUENCE</scope>
    <source>
        <strain evidence="1">H4084948</strain>
    </source>
</reference>
<proteinExistence type="predicted"/>
<dbReference type="EMBL" id="KR029595">
    <property type="protein sequence ID" value="AKH47538.1"/>
    <property type="molecule type" value="Genomic_DNA"/>
</dbReference>
<organism evidence="1">
    <name type="scientific">uncultured marine virus</name>
    <dbReference type="NCBI Taxonomy" id="186617"/>
    <lineage>
        <taxon>Viruses</taxon>
        <taxon>environmental samples</taxon>
    </lineage>
</organism>
<name>A0A0F7L7J5_9VIRU</name>